<gene>
    <name evidence="1" type="ORF">DF3PB_80003</name>
    <name evidence="2" type="ORF">DF3PB_980004</name>
</gene>
<dbReference type="AlphaFoldDB" id="A0A380TMF6"/>
<dbReference type="EMBL" id="UIDG01000634">
    <property type="protein sequence ID" value="SUS08635.1"/>
    <property type="molecule type" value="Genomic_DNA"/>
</dbReference>
<proteinExistence type="predicted"/>
<reference evidence="2" key="1">
    <citation type="submission" date="2018-07" db="EMBL/GenBank/DDBJ databases">
        <authorList>
            <person name="Quirk P.G."/>
            <person name="Krulwich T.A."/>
        </authorList>
    </citation>
    <scope>NUCLEOTIDE SEQUENCE</scope>
</reference>
<organism evidence="2">
    <name type="scientific">metagenome</name>
    <dbReference type="NCBI Taxonomy" id="256318"/>
    <lineage>
        <taxon>unclassified sequences</taxon>
        <taxon>metagenomes</taxon>
    </lineage>
</organism>
<evidence type="ECO:0000313" key="2">
    <source>
        <dbReference type="EMBL" id="SUS08951.1"/>
    </source>
</evidence>
<dbReference type="EMBL" id="UIDG01000654">
    <property type="protein sequence ID" value="SUS08951.1"/>
    <property type="molecule type" value="Genomic_DNA"/>
</dbReference>
<accession>A0A380TMF6</accession>
<protein>
    <submittedName>
        <fullName evidence="2">Uncharacterized protein</fullName>
    </submittedName>
</protein>
<name>A0A380TMF6_9ZZZZ</name>
<sequence length="36" mass="3876">MIFSHVLYQLSYLGNTRADKLAVPGTVGLVRGSPDV</sequence>
<evidence type="ECO:0000313" key="1">
    <source>
        <dbReference type="EMBL" id="SUS08635.1"/>
    </source>
</evidence>